<name>A0ABN9BIU5_9NEOB</name>
<sequence length="52" mass="6211">MHWHVPWSAQWRELVTAVSDHSVLYDQSWRSHDYIGLLPCDQLCPITQQFTK</sequence>
<keyword evidence="2" id="KW-1185">Reference proteome</keyword>
<comment type="caution">
    <text evidence="1">The sequence shown here is derived from an EMBL/GenBank/DDBJ whole genome shotgun (WGS) entry which is preliminary data.</text>
</comment>
<organism evidence="1 2">
    <name type="scientific">Staurois parvus</name>
    <dbReference type="NCBI Taxonomy" id="386267"/>
    <lineage>
        <taxon>Eukaryota</taxon>
        <taxon>Metazoa</taxon>
        <taxon>Chordata</taxon>
        <taxon>Craniata</taxon>
        <taxon>Vertebrata</taxon>
        <taxon>Euteleostomi</taxon>
        <taxon>Amphibia</taxon>
        <taxon>Batrachia</taxon>
        <taxon>Anura</taxon>
        <taxon>Neobatrachia</taxon>
        <taxon>Ranoidea</taxon>
        <taxon>Ranidae</taxon>
        <taxon>Staurois</taxon>
    </lineage>
</organism>
<evidence type="ECO:0000313" key="1">
    <source>
        <dbReference type="EMBL" id="CAI9547550.1"/>
    </source>
</evidence>
<gene>
    <name evidence="1" type="ORF">SPARVUS_LOCUS3014478</name>
</gene>
<reference evidence="1" key="1">
    <citation type="submission" date="2023-05" db="EMBL/GenBank/DDBJ databases">
        <authorList>
            <person name="Stuckert A."/>
        </authorList>
    </citation>
    <scope>NUCLEOTIDE SEQUENCE</scope>
</reference>
<dbReference type="Proteomes" id="UP001162483">
    <property type="component" value="Unassembled WGS sequence"/>
</dbReference>
<accession>A0ABN9BIU5</accession>
<protein>
    <submittedName>
        <fullName evidence="1">Uncharacterized protein</fullName>
    </submittedName>
</protein>
<proteinExistence type="predicted"/>
<dbReference type="EMBL" id="CATNWA010004335">
    <property type="protein sequence ID" value="CAI9547550.1"/>
    <property type="molecule type" value="Genomic_DNA"/>
</dbReference>
<evidence type="ECO:0000313" key="2">
    <source>
        <dbReference type="Proteomes" id="UP001162483"/>
    </source>
</evidence>